<dbReference type="InterPro" id="IPR001387">
    <property type="entry name" value="Cro/C1-type_HTH"/>
</dbReference>
<dbReference type="Proteomes" id="UP001295420">
    <property type="component" value="Unassembled WGS sequence"/>
</dbReference>
<dbReference type="PROSITE" id="PS50943">
    <property type="entry name" value="HTH_CROC1"/>
    <property type="match status" value="1"/>
</dbReference>
<evidence type="ECO:0000313" key="2">
    <source>
        <dbReference type="EMBL" id="CAH1528725.1"/>
    </source>
</evidence>
<dbReference type="Pfam" id="PF01381">
    <property type="entry name" value="HTH_3"/>
    <property type="match status" value="1"/>
</dbReference>
<dbReference type="InterPro" id="IPR010982">
    <property type="entry name" value="Lambda_DNA-bd_dom_sf"/>
</dbReference>
<dbReference type="AlphaFoldDB" id="A0AAU9Q4U0"/>
<reference evidence="2" key="1">
    <citation type="submission" date="2022-01" db="EMBL/GenBank/DDBJ databases">
        <authorList>
            <person name="Lagorce A."/>
        </authorList>
    </citation>
    <scope>NUCLEOTIDE SEQUENCE</scope>
    <source>
        <strain evidence="2">Th15_F1_D04</strain>
    </source>
</reference>
<evidence type="ECO:0000313" key="3">
    <source>
        <dbReference type="Proteomes" id="UP001295420"/>
    </source>
</evidence>
<proteinExistence type="predicted"/>
<feature type="domain" description="HTH cro/C1-type" evidence="1">
    <location>
        <begin position="11"/>
        <end position="64"/>
    </location>
</feature>
<sequence>MSDMTQIELAIIAVIKNSGLSNYQIANELGVSRSLVGRWARTGKISVEKLGPLCKLLNVDANQVLQISYRNEKELPEIKQEIIQFVRQLPEEDFYLLEATKKMLS</sequence>
<gene>
    <name evidence="2" type="ORF">THF1D04_220022</name>
</gene>
<dbReference type="RefSeq" id="WP_409931019.1">
    <property type="nucleotide sequence ID" value="NZ_CAKMTQ010000015.1"/>
</dbReference>
<dbReference type="SUPFAM" id="SSF47413">
    <property type="entry name" value="lambda repressor-like DNA-binding domains"/>
    <property type="match status" value="1"/>
</dbReference>
<protein>
    <submittedName>
        <fullName evidence="2">HTH cro/C1-type domain-containing protein</fullName>
    </submittedName>
</protein>
<organism evidence="2 3">
    <name type="scientific">Vibrio owensii</name>
    <dbReference type="NCBI Taxonomy" id="696485"/>
    <lineage>
        <taxon>Bacteria</taxon>
        <taxon>Pseudomonadati</taxon>
        <taxon>Pseudomonadota</taxon>
        <taxon>Gammaproteobacteria</taxon>
        <taxon>Vibrionales</taxon>
        <taxon>Vibrionaceae</taxon>
        <taxon>Vibrio</taxon>
    </lineage>
</organism>
<accession>A0AAU9Q4U0</accession>
<evidence type="ECO:0000259" key="1">
    <source>
        <dbReference type="PROSITE" id="PS50943"/>
    </source>
</evidence>
<dbReference type="Gene3D" id="1.10.260.40">
    <property type="entry name" value="lambda repressor-like DNA-binding domains"/>
    <property type="match status" value="1"/>
</dbReference>
<dbReference type="GO" id="GO:0003677">
    <property type="term" value="F:DNA binding"/>
    <property type="evidence" value="ECO:0007669"/>
    <property type="project" value="InterPro"/>
</dbReference>
<dbReference type="CDD" id="cd00093">
    <property type="entry name" value="HTH_XRE"/>
    <property type="match status" value="1"/>
</dbReference>
<name>A0AAU9Q4U0_9VIBR</name>
<dbReference type="EMBL" id="CAKMTQ010000015">
    <property type="protein sequence ID" value="CAH1528725.1"/>
    <property type="molecule type" value="Genomic_DNA"/>
</dbReference>
<comment type="caution">
    <text evidence="2">The sequence shown here is derived from an EMBL/GenBank/DDBJ whole genome shotgun (WGS) entry which is preliminary data.</text>
</comment>